<proteinExistence type="inferred from homology"/>
<dbReference type="SMART" id="SM00102">
    <property type="entry name" value="ADF"/>
    <property type="match status" value="1"/>
</dbReference>
<gene>
    <name evidence="4" type="ORF">AB205_0215330</name>
</gene>
<dbReference type="EMBL" id="KV922762">
    <property type="protein sequence ID" value="PIO41115.1"/>
    <property type="molecule type" value="Genomic_DNA"/>
</dbReference>
<dbReference type="GO" id="GO:0003779">
    <property type="term" value="F:actin binding"/>
    <property type="evidence" value="ECO:0007669"/>
    <property type="project" value="UniProtKB-KW"/>
</dbReference>
<evidence type="ECO:0000259" key="3">
    <source>
        <dbReference type="PROSITE" id="PS51263"/>
    </source>
</evidence>
<evidence type="ECO:0000313" key="4">
    <source>
        <dbReference type="EMBL" id="PIO41115.1"/>
    </source>
</evidence>
<keyword evidence="2" id="KW-0009">Actin-binding</keyword>
<dbReference type="PANTHER" id="PTHR11913">
    <property type="entry name" value="COFILIN-RELATED"/>
    <property type="match status" value="1"/>
</dbReference>
<dbReference type="OrthoDB" id="10249245at2759"/>
<dbReference type="Gene3D" id="3.40.20.10">
    <property type="entry name" value="Severin"/>
    <property type="match status" value="1"/>
</dbReference>
<evidence type="ECO:0000256" key="2">
    <source>
        <dbReference type="ARBA" id="ARBA00023203"/>
    </source>
</evidence>
<protein>
    <submittedName>
        <fullName evidence="4">Cofilin-2</fullName>
    </submittedName>
</protein>
<dbReference type="AlphaFoldDB" id="A0A2G9SLX9"/>
<feature type="domain" description="ADF-H" evidence="3">
    <location>
        <begin position="5"/>
        <end position="142"/>
    </location>
</feature>
<reference evidence="5" key="1">
    <citation type="journal article" date="2017" name="Nat. Commun.">
        <title>The North American bullfrog draft genome provides insight into hormonal regulation of long noncoding RNA.</title>
        <authorList>
            <person name="Hammond S.A."/>
            <person name="Warren R.L."/>
            <person name="Vandervalk B.P."/>
            <person name="Kucuk E."/>
            <person name="Khan H."/>
            <person name="Gibb E.A."/>
            <person name="Pandoh P."/>
            <person name="Kirk H."/>
            <person name="Zhao Y."/>
            <person name="Jones M."/>
            <person name="Mungall A.J."/>
            <person name="Coope R."/>
            <person name="Pleasance S."/>
            <person name="Moore R.A."/>
            <person name="Holt R.A."/>
            <person name="Round J.M."/>
            <person name="Ohora S."/>
            <person name="Walle B.V."/>
            <person name="Veldhoen N."/>
            <person name="Helbing C.C."/>
            <person name="Birol I."/>
        </authorList>
    </citation>
    <scope>NUCLEOTIDE SEQUENCE [LARGE SCALE GENOMIC DNA]</scope>
</reference>
<dbReference type="Pfam" id="PF00241">
    <property type="entry name" value="Cofilin_ADF"/>
    <property type="match status" value="1"/>
</dbReference>
<dbReference type="CDD" id="cd11286">
    <property type="entry name" value="ADF_cofilin_like"/>
    <property type="match status" value="1"/>
</dbReference>
<dbReference type="GO" id="GO:0030042">
    <property type="term" value="P:actin filament depolymerization"/>
    <property type="evidence" value="ECO:0007669"/>
    <property type="project" value="InterPro"/>
</dbReference>
<evidence type="ECO:0000256" key="1">
    <source>
        <dbReference type="ARBA" id="ARBA00006844"/>
    </source>
</evidence>
<organism evidence="4 5">
    <name type="scientific">Aquarana catesbeiana</name>
    <name type="common">American bullfrog</name>
    <name type="synonym">Rana catesbeiana</name>
    <dbReference type="NCBI Taxonomy" id="8400"/>
    <lineage>
        <taxon>Eukaryota</taxon>
        <taxon>Metazoa</taxon>
        <taxon>Chordata</taxon>
        <taxon>Craniata</taxon>
        <taxon>Vertebrata</taxon>
        <taxon>Euteleostomi</taxon>
        <taxon>Amphibia</taxon>
        <taxon>Batrachia</taxon>
        <taxon>Anura</taxon>
        <taxon>Neobatrachia</taxon>
        <taxon>Ranoidea</taxon>
        <taxon>Ranidae</taxon>
        <taxon>Aquarana</taxon>
    </lineage>
</organism>
<accession>A0A2G9SLX9</accession>
<dbReference type="InterPro" id="IPR017904">
    <property type="entry name" value="ADF/Cofilin"/>
</dbReference>
<dbReference type="GO" id="GO:0015629">
    <property type="term" value="C:actin cytoskeleton"/>
    <property type="evidence" value="ECO:0007669"/>
    <property type="project" value="InterPro"/>
</dbReference>
<dbReference type="InterPro" id="IPR029006">
    <property type="entry name" value="ADF-H/Gelsolin-like_dom_sf"/>
</dbReference>
<name>A0A2G9SLX9_AQUCT</name>
<dbReference type="SUPFAM" id="SSF55753">
    <property type="entry name" value="Actin depolymerizing proteins"/>
    <property type="match status" value="1"/>
</dbReference>
<comment type="similarity">
    <text evidence="1">Belongs to the actin-binding proteins ADF family.</text>
</comment>
<evidence type="ECO:0000313" key="5">
    <source>
        <dbReference type="Proteomes" id="UP000228934"/>
    </source>
</evidence>
<dbReference type="PRINTS" id="PR00006">
    <property type="entry name" value="COFILIN"/>
</dbReference>
<dbReference type="PROSITE" id="PS51263">
    <property type="entry name" value="ADF_H"/>
    <property type="match status" value="1"/>
</dbReference>
<sequence length="154" mass="17391">MQASGVQVDGSVTLLFQEMKLKKSGKKAVFFGFSSDEKYIIVQEGKEILSDDCANFFPRLKALFPENKCCYALLDIHYVTGESKKQDLIFVMWAPEDAPIKEKLLFASSKPYLKQAFSGVNKQWELHSQDDLTVDQLAQKLTSGKIKSLEGHHL</sequence>
<dbReference type="InterPro" id="IPR002108">
    <property type="entry name" value="ADF-H"/>
</dbReference>
<keyword evidence="5" id="KW-1185">Reference proteome</keyword>
<dbReference type="Proteomes" id="UP000228934">
    <property type="component" value="Unassembled WGS sequence"/>
</dbReference>